<dbReference type="Gene3D" id="2.40.160.20">
    <property type="match status" value="1"/>
</dbReference>
<dbReference type="SUPFAM" id="SSF56925">
    <property type="entry name" value="OMPA-like"/>
    <property type="match status" value="1"/>
</dbReference>
<evidence type="ECO:0000313" key="1">
    <source>
        <dbReference type="EMBL" id="RYU93984.1"/>
    </source>
</evidence>
<dbReference type="OrthoDB" id="9807574at2"/>
<reference evidence="1 2" key="1">
    <citation type="submission" date="2019-02" db="EMBL/GenBank/DDBJ databases">
        <title>Bacterial novel species Emticicia sp. 17J42-9 isolated from soil.</title>
        <authorList>
            <person name="Jung H.-Y."/>
        </authorList>
    </citation>
    <scope>NUCLEOTIDE SEQUENCE [LARGE SCALE GENOMIC DNA]</scope>
    <source>
        <strain evidence="1 2">17J42-9</strain>
    </source>
</reference>
<dbReference type="InterPro" id="IPR011250">
    <property type="entry name" value="OMP/PagP_B-barrel"/>
</dbReference>
<dbReference type="EMBL" id="SEWF01000033">
    <property type="protein sequence ID" value="RYU93984.1"/>
    <property type="molecule type" value="Genomic_DNA"/>
</dbReference>
<gene>
    <name evidence="1" type="ORF">EWM59_19080</name>
</gene>
<dbReference type="Proteomes" id="UP000293162">
    <property type="component" value="Unassembled WGS sequence"/>
</dbReference>
<evidence type="ECO:0008006" key="3">
    <source>
        <dbReference type="Google" id="ProtNLM"/>
    </source>
</evidence>
<protein>
    <recommendedName>
        <fullName evidence="3">DUF3575 domain-containing protein</fullName>
    </recommendedName>
</protein>
<sequence>MRKILFFILVSLQAFSQTDNKYAQHYINLSVHSKYLFNHNDRSLIVPLSYEYLPAFFNRMYGVGVGLNYNAIKINNQKEFSLGVRNTLYLTRKEHFRPYIGAGIQYGYLQILDTWKRHGGEWQLRYYAGCRVKVTRNWMVFSEIGNYRIGSYKLNIGLGITKTFTPK</sequence>
<keyword evidence="2" id="KW-1185">Reference proteome</keyword>
<dbReference type="RefSeq" id="WP_130022856.1">
    <property type="nucleotide sequence ID" value="NZ_SEWF01000033.1"/>
</dbReference>
<name>A0A4Q5LWB0_9BACT</name>
<accession>A0A4Q5LWB0</accession>
<dbReference type="AlphaFoldDB" id="A0A4Q5LWB0"/>
<comment type="caution">
    <text evidence="1">The sequence shown here is derived from an EMBL/GenBank/DDBJ whole genome shotgun (WGS) entry which is preliminary data.</text>
</comment>
<organism evidence="1 2">
    <name type="scientific">Emticicia agri</name>
    <dbReference type="NCBI Taxonomy" id="2492393"/>
    <lineage>
        <taxon>Bacteria</taxon>
        <taxon>Pseudomonadati</taxon>
        <taxon>Bacteroidota</taxon>
        <taxon>Cytophagia</taxon>
        <taxon>Cytophagales</taxon>
        <taxon>Leadbetterellaceae</taxon>
        <taxon>Emticicia</taxon>
    </lineage>
</organism>
<proteinExistence type="predicted"/>
<evidence type="ECO:0000313" key="2">
    <source>
        <dbReference type="Proteomes" id="UP000293162"/>
    </source>
</evidence>